<dbReference type="GO" id="GO:0070180">
    <property type="term" value="F:large ribosomal subunit rRNA binding"/>
    <property type="evidence" value="ECO:0007669"/>
    <property type="project" value="UniProtKB-UniRule"/>
</dbReference>
<keyword evidence="5" id="KW-0699">rRNA-binding</keyword>
<dbReference type="CDD" id="cd05797">
    <property type="entry name" value="Ribosomal_L10"/>
    <property type="match status" value="1"/>
</dbReference>
<dbReference type="PANTHER" id="PTHR11560">
    <property type="entry name" value="39S RIBOSOMAL PROTEIN L10, MITOCHONDRIAL"/>
    <property type="match status" value="1"/>
</dbReference>
<evidence type="ECO:0000256" key="1">
    <source>
        <dbReference type="ARBA" id="ARBA00008889"/>
    </source>
</evidence>
<dbReference type="InterPro" id="IPR047865">
    <property type="entry name" value="Ribosomal_uL10_bac_type"/>
</dbReference>
<evidence type="ECO:0000313" key="7">
    <source>
        <dbReference type="Proteomes" id="UP000230304"/>
    </source>
</evidence>
<keyword evidence="5" id="KW-0694">RNA-binding</keyword>
<dbReference type="InterPro" id="IPR001790">
    <property type="entry name" value="Ribosomal_uL10"/>
</dbReference>
<dbReference type="GO" id="GO:0006412">
    <property type="term" value="P:translation"/>
    <property type="evidence" value="ECO:0007669"/>
    <property type="project" value="UniProtKB-UniRule"/>
</dbReference>
<sequence>MALTKAQKQNILEDLRDKTAKAKAIVLVGISGLKVKEISELRKRLKLIDANLKVVKKTLANLVFKENKLDFKEEDFKTEVGFVFGFKDEVLPARTVYQSSKEYENLKILGGYLENKFKMAEEMIAFAQLPTKKELLAKLVGSINAPVSNFVYSLKYNLKGLMYLLTIIKK</sequence>
<dbReference type="Pfam" id="PF00466">
    <property type="entry name" value="Ribosomal_L10"/>
    <property type="match status" value="1"/>
</dbReference>
<dbReference type="GO" id="GO:1990904">
    <property type="term" value="C:ribonucleoprotein complex"/>
    <property type="evidence" value="ECO:0007669"/>
    <property type="project" value="UniProtKB-KW"/>
</dbReference>
<comment type="caution">
    <text evidence="6">The sequence shown here is derived from an EMBL/GenBank/DDBJ whole genome shotgun (WGS) entry which is preliminary data.</text>
</comment>
<comment type="similarity">
    <text evidence="1 5">Belongs to the universal ribosomal protein uL10 family.</text>
</comment>
<dbReference type="HAMAP" id="MF_00362">
    <property type="entry name" value="Ribosomal_uL10"/>
    <property type="match status" value="1"/>
</dbReference>
<organism evidence="6 7">
    <name type="scientific">Candidatus Nealsonbacteria bacterium CG02_land_8_20_14_3_00_40_11</name>
    <dbReference type="NCBI Taxonomy" id="1974700"/>
    <lineage>
        <taxon>Bacteria</taxon>
        <taxon>Candidatus Nealsoniibacteriota</taxon>
    </lineage>
</organism>
<evidence type="ECO:0000256" key="5">
    <source>
        <dbReference type="HAMAP-Rule" id="MF_00362"/>
    </source>
</evidence>
<dbReference type="Gene3D" id="3.30.70.1730">
    <property type="match status" value="1"/>
</dbReference>
<dbReference type="SUPFAM" id="SSF160369">
    <property type="entry name" value="Ribosomal protein L10-like"/>
    <property type="match status" value="1"/>
</dbReference>
<evidence type="ECO:0000256" key="4">
    <source>
        <dbReference type="ARBA" id="ARBA00035202"/>
    </source>
</evidence>
<dbReference type="Gene3D" id="6.10.250.290">
    <property type="match status" value="1"/>
</dbReference>
<comment type="function">
    <text evidence="5">Forms part of the ribosomal stalk, playing a central role in the interaction of the ribosome with GTP-bound translation factors.</text>
</comment>
<dbReference type="NCBIfam" id="NF000955">
    <property type="entry name" value="PRK00099.1-1"/>
    <property type="match status" value="1"/>
</dbReference>
<evidence type="ECO:0000256" key="2">
    <source>
        <dbReference type="ARBA" id="ARBA00022980"/>
    </source>
</evidence>
<dbReference type="AlphaFoldDB" id="A0A2M7D790"/>
<dbReference type="EMBL" id="PEUA01000063">
    <property type="protein sequence ID" value="PIV41946.1"/>
    <property type="molecule type" value="Genomic_DNA"/>
</dbReference>
<name>A0A2M7D790_9BACT</name>
<dbReference type="Proteomes" id="UP000230304">
    <property type="component" value="Unassembled WGS sequence"/>
</dbReference>
<keyword evidence="2 5" id="KW-0689">Ribosomal protein</keyword>
<reference evidence="7" key="1">
    <citation type="submission" date="2017-09" db="EMBL/GenBank/DDBJ databases">
        <title>Depth-based differentiation of microbial function through sediment-hosted aquifers and enrichment of novel symbionts in the deep terrestrial subsurface.</title>
        <authorList>
            <person name="Probst A.J."/>
            <person name="Ladd B."/>
            <person name="Jarett J.K."/>
            <person name="Geller-Mcgrath D.E."/>
            <person name="Sieber C.M.K."/>
            <person name="Emerson J.B."/>
            <person name="Anantharaman K."/>
            <person name="Thomas B.C."/>
            <person name="Malmstrom R."/>
            <person name="Stieglmeier M."/>
            <person name="Klingl A."/>
            <person name="Woyke T."/>
            <person name="Ryan C.M."/>
            <person name="Banfield J.F."/>
        </authorList>
    </citation>
    <scope>NUCLEOTIDE SEQUENCE [LARGE SCALE GENOMIC DNA]</scope>
</reference>
<protein>
    <recommendedName>
        <fullName evidence="4 5">Large ribosomal subunit protein uL10</fullName>
    </recommendedName>
</protein>
<dbReference type="InterPro" id="IPR043141">
    <property type="entry name" value="Ribosomal_uL10-like_sf"/>
</dbReference>
<dbReference type="GO" id="GO:0005840">
    <property type="term" value="C:ribosome"/>
    <property type="evidence" value="ECO:0007669"/>
    <property type="project" value="UniProtKB-KW"/>
</dbReference>
<keyword evidence="3 5" id="KW-0687">Ribonucleoprotein</keyword>
<evidence type="ECO:0000313" key="6">
    <source>
        <dbReference type="EMBL" id="PIV41946.1"/>
    </source>
</evidence>
<comment type="subunit">
    <text evidence="5">Part of the ribosomal stalk of the 50S ribosomal subunit. The N-terminus interacts with L11 and the large rRNA to form the base of the stalk. The C-terminus forms an elongated spine to which L12 dimers bind in a sequential fashion forming a multimeric L10(L12)X complex.</text>
</comment>
<accession>A0A2M7D790</accession>
<proteinExistence type="inferred from homology"/>
<gene>
    <name evidence="5 6" type="primary">rplJ</name>
    <name evidence="6" type="ORF">COS26_02955</name>
</gene>
<evidence type="ECO:0000256" key="3">
    <source>
        <dbReference type="ARBA" id="ARBA00023274"/>
    </source>
</evidence>
<dbReference type="InterPro" id="IPR022973">
    <property type="entry name" value="Ribosomal_uL10_bac"/>
</dbReference>